<gene>
    <name evidence="3" type="primary">LOC127748907</name>
</gene>
<proteinExistence type="predicted"/>
<evidence type="ECO:0000313" key="3">
    <source>
        <dbReference type="RefSeq" id="XP_052120471.1"/>
    </source>
</evidence>
<feature type="compositionally biased region" description="Low complexity" evidence="1">
    <location>
        <begin position="96"/>
        <end position="106"/>
    </location>
</feature>
<feature type="region of interest" description="Disordered" evidence="1">
    <location>
        <begin position="38"/>
        <end position="106"/>
    </location>
</feature>
<sequence>MRRRIRGMLLSGRQFSLDSRIDLVQGTVHGTVQGVLAEDRPELARPELPLMREDSVEANHEHDGHNSHHPGQQRSRSVDEDTPDDKQAPTSIKVQTTAPTAAPVAK</sequence>
<dbReference type="Proteomes" id="UP000504606">
    <property type="component" value="Unplaced"/>
</dbReference>
<organism evidence="2 3">
    <name type="scientific">Frankliniella occidentalis</name>
    <name type="common">Western flower thrips</name>
    <name type="synonym">Euthrips occidentalis</name>
    <dbReference type="NCBI Taxonomy" id="133901"/>
    <lineage>
        <taxon>Eukaryota</taxon>
        <taxon>Metazoa</taxon>
        <taxon>Ecdysozoa</taxon>
        <taxon>Arthropoda</taxon>
        <taxon>Hexapoda</taxon>
        <taxon>Insecta</taxon>
        <taxon>Pterygota</taxon>
        <taxon>Neoptera</taxon>
        <taxon>Paraneoptera</taxon>
        <taxon>Thysanoptera</taxon>
        <taxon>Terebrantia</taxon>
        <taxon>Thripoidea</taxon>
        <taxon>Thripidae</taxon>
        <taxon>Frankliniella</taxon>
    </lineage>
</organism>
<evidence type="ECO:0000256" key="1">
    <source>
        <dbReference type="SAM" id="MobiDB-lite"/>
    </source>
</evidence>
<dbReference type="GeneID" id="127748907"/>
<protein>
    <submittedName>
        <fullName evidence="3">Uncharacterized protein LOC127748907</fullName>
    </submittedName>
</protein>
<dbReference type="OrthoDB" id="639767at2759"/>
<feature type="compositionally biased region" description="Basic and acidic residues" evidence="1">
    <location>
        <begin position="38"/>
        <end position="66"/>
    </location>
</feature>
<dbReference type="KEGG" id="foc:127748907"/>
<keyword evidence="2" id="KW-1185">Reference proteome</keyword>
<feature type="compositionally biased region" description="Basic and acidic residues" evidence="1">
    <location>
        <begin position="76"/>
        <end position="87"/>
    </location>
</feature>
<dbReference type="RefSeq" id="XP_052120471.1">
    <property type="nucleotide sequence ID" value="XM_052264511.1"/>
</dbReference>
<dbReference type="AlphaFoldDB" id="A0A9C6TUF0"/>
<reference evidence="3" key="1">
    <citation type="submission" date="2025-08" db="UniProtKB">
        <authorList>
            <consortium name="RefSeq"/>
        </authorList>
    </citation>
    <scope>IDENTIFICATION</scope>
    <source>
        <tissue evidence="3">Whole organism</tissue>
    </source>
</reference>
<accession>A0A9C6TUF0</accession>
<name>A0A9C6TUF0_FRAOC</name>
<evidence type="ECO:0000313" key="2">
    <source>
        <dbReference type="Proteomes" id="UP000504606"/>
    </source>
</evidence>